<accession>A0A067LG57</accession>
<dbReference type="AlphaFoldDB" id="A0A067LG57"/>
<reference evidence="4 5" key="1">
    <citation type="journal article" date="2014" name="PLoS ONE">
        <title>Global Analysis of Gene Expression Profiles in Physic Nut (Jatropha curcas L.) Seedlings Exposed to Salt Stress.</title>
        <authorList>
            <person name="Zhang L."/>
            <person name="Zhang C."/>
            <person name="Wu P."/>
            <person name="Chen Y."/>
            <person name="Li M."/>
            <person name="Jiang H."/>
            <person name="Wu G."/>
        </authorList>
    </citation>
    <scope>NUCLEOTIDE SEQUENCE [LARGE SCALE GENOMIC DNA]</scope>
    <source>
        <strain evidence="5">cv. GZQX0401</strain>
        <tissue evidence="4">Young leaves</tissue>
    </source>
</reference>
<feature type="repeat" description="PPR" evidence="3">
    <location>
        <begin position="162"/>
        <end position="196"/>
    </location>
</feature>
<proteinExistence type="inferred from homology"/>
<gene>
    <name evidence="4" type="ORF">JCGZ_26667</name>
</gene>
<dbReference type="Pfam" id="PF01535">
    <property type="entry name" value="PPR"/>
    <property type="match status" value="2"/>
</dbReference>
<dbReference type="Proteomes" id="UP000027138">
    <property type="component" value="Unassembled WGS sequence"/>
</dbReference>
<keyword evidence="5" id="KW-1185">Reference proteome</keyword>
<evidence type="ECO:0000256" key="2">
    <source>
        <dbReference type="ARBA" id="ARBA00022737"/>
    </source>
</evidence>
<evidence type="ECO:0000313" key="5">
    <source>
        <dbReference type="Proteomes" id="UP000027138"/>
    </source>
</evidence>
<dbReference type="PROSITE" id="PS51375">
    <property type="entry name" value="PPR"/>
    <property type="match status" value="1"/>
</dbReference>
<dbReference type="EMBL" id="KK914280">
    <property type="protein sequence ID" value="KDP43134.1"/>
    <property type="molecule type" value="Genomic_DNA"/>
</dbReference>
<dbReference type="OrthoDB" id="1938089at2759"/>
<dbReference type="InterPro" id="IPR011990">
    <property type="entry name" value="TPR-like_helical_dom_sf"/>
</dbReference>
<keyword evidence="2" id="KW-0677">Repeat</keyword>
<sequence length="252" mass="28630">MKSLKQVNHHLQFLSNPSKPFAIYPFARQFCASSSSSEIEKSKNSELSLTQQELTKINLLIPRLCLSDHLTTAIHLTTTSLLTNPPQKSISFSILIHFLTSQPDMAKSMSFLTILRHTPQVHCHLTPITTMLITSYVKKRRPKEALKVYQWMQRPGSPCKVERIVYEVLVNRFCGFGLVLEGLRILKDMVAVGFVPKNGLRRTVYRSLLREARVGKAVELNEALYGCFEDDNGEGVKKVRELLDSIIGNWTE</sequence>
<dbReference type="PANTHER" id="PTHR47939">
    <property type="entry name" value="MEMBRANE-ASSOCIATED SALT-INDUCIBLE PROTEIN-LIKE"/>
    <property type="match status" value="1"/>
</dbReference>
<dbReference type="Gene3D" id="1.25.40.10">
    <property type="entry name" value="Tetratricopeptide repeat domain"/>
    <property type="match status" value="1"/>
</dbReference>
<evidence type="ECO:0000256" key="1">
    <source>
        <dbReference type="ARBA" id="ARBA00007626"/>
    </source>
</evidence>
<organism evidence="4 5">
    <name type="scientific">Jatropha curcas</name>
    <name type="common">Barbados nut</name>
    <dbReference type="NCBI Taxonomy" id="180498"/>
    <lineage>
        <taxon>Eukaryota</taxon>
        <taxon>Viridiplantae</taxon>
        <taxon>Streptophyta</taxon>
        <taxon>Embryophyta</taxon>
        <taxon>Tracheophyta</taxon>
        <taxon>Spermatophyta</taxon>
        <taxon>Magnoliopsida</taxon>
        <taxon>eudicotyledons</taxon>
        <taxon>Gunneridae</taxon>
        <taxon>Pentapetalae</taxon>
        <taxon>rosids</taxon>
        <taxon>fabids</taxon>
        <taxon>Malpighiales</taxon>
        <taxon>Euphorbiaceae</taxon>
        <taxon>Crotonoideae</taxon>
        <taxon>Jatropheae</taxon>
        <taxon>Jatropha</taxon>
    </lineage>
</organism>
<dbReference type="InterPro" id="IPR002885">
    <property type="entry name" value="PPR_rpt"/>
</dbReference>
<comment type="similarity">
    <text evidence="1">Belongs to the PPR family. P subfamily.</text>
</comment>
<protein>
    <recommendedName>
        <fullName evidence="6">Pentatricopeptide repeat-containing protein</fullName>
    </recommendedName>
</protein>
<dbReference type="InterPro" id="IPR050667">
    <property type="entry name" value="PPR-containing_protein"/>
</dbReference>
<dbReference type="PANTHER" id="PTHR47939:SF5">
    <property type="entry name" value="PENTACOTRIPEPTIDE-REPEAT REGION OF PRORP DOMAIN-CONTAINING PROTEIN"/>
    <property type="match status" value="1"/>
</dbReference>
<name>A0A067LG57_JATCU</name>
<evidence type="ECO:0000256" key="3">
    <source>
        <dbReference type="PROSITE-ProRule" id="PRU00708"/>
    </source>
</evidence>
<dbReference type="KEGG" id="jcu:105629068"/>
<evidence type="ECO:0008006" key="6">
    <source>
        <dbReference type="Google" id="ProtNLM"/>
    </source>
</evidence>
<dbReference type="STRING" id="180498.A0A067LG57"/>
<evidence type="ECO:0000313" key="4">
    <source>
        <dbReference type="EMBL" id="KDP43134.1"/>
    </source>
</evidence>